<evidence type="ECO:0000313" key="5">
    <source>
        <dbReference type="Proteomes" id="UP001501475"/>
    </source>
</evidence>
<feature type="domain" description="Glucose-6-phosphate dehydrogenase assembly protein OpcA C-terminal" evidence="3">
    <location>
        <begin position="167"/>
        <end position="298"/>
    </location>
</feature>
<name>A0ABP4WKR2_9MICO</name>
<dbReference type="InterPro" id="IPR046802">
    <property type="entry name" value="OpcA_G6PD_C"/>
</dbReference>
<dbReference type="PANTHER" id="PTHR38658">
    <property type="entry name" value="OXPP CYCLE PROTEIN OPCA-RELATED"/>
    <property type="match status" value="1"/>
</dbReference>
<sequence>MIVDLPSTTTSAISKRLVTLRDDVGAMALSRVLTLVVITDEADANQAIETANRASRLHPCRIIVVVSANKRGSARLDAQIRLGGDAGASEVVVLRLYGPLTDQGRSVVIPLLLADSPIVAWWPGTQPKDAGTDPIGAMAQRRITDASRAGVKPKTVLARLADTYTSGDTDLAWSRITLWRGLLAAALDQAPYEQVTEALVVASPDSPSGDLLAGWLAQSLRCPVSLARATTGSGIISVRLTRKAGTIDLVRPQDGNVATLMQTDQPERTIALPHRKDAECLADELRRLDEDEVYEDALRLGWPKVGSKTVTQSTAVRAGLVTSEAEAAKIAARVRRRSRLGKAASMVTTMPPEVDDPKAVQVATAEKLAASPKTEHDAPAAPKSRAVKKAIGDAK</sequence>
<dbReference type="RefSeq" id="WP_344063150.1">
    <property type="nucleotide sequence ID" value="NZ_BAAAPN010000028.1"/>
</dbReference>
<organism evidence="4 5">
    <name type="scientific">Nostocoides vanveenii</name>
    <dbReference type="NCBI Taxonomy" id="330835"/>
    <lineage>
        <taxon>Bacteria</taxon>
        <taxon>Bacillati</taxon>
        <taxon>Actinomycetota</taxon>
        <taxon>Actinomycetes</taxon>
        <taxon>Micrococcales</taxon>
        <taxon>Intrasporangiaceae</taxon>
        <taxon>Nostocoides</taxon>
    </lineage>
</organism>
<dbReference type="Pfam" id="PF20171">
    <property type="entry name" value="OpcA_G6PD_C"/>
    <property type="match status" value="1"/>
</dbReference>
<feature type="domain" description="Glucose-6-phosphate dehydrogenase assembly protein OpcA N-terminal" evidence="2">
    <location>
        <begin position="51"/>
        <end position="159"/>
    </location>
</feature>
<keyword evidence="5" id="KW-1185">Reference proteome</keyword>
<evidence type="ECO:0000256" key="1">
    <source>
        <dbReference type="SAM" id="MobiDB-lite"/>
    </source>
</evidence>
<reference evidence="5" key="1">
    <citation type="journal article" date="2019" name="Int. J. Syst. Evol. Microbiol.">
        <title>The Global Catalogue of Microorganisms (GCM) 10K type strain sequencing project: providing services to taxonomists for standard genome sequencing and annotation.</title>
        <authorList>
            <consortium name="The Broad Institute Genomics Platform"/>
            <consortium name="The Broad Institute Genome Sequencing Center for Infectious Disease"/>
            <person name="Wu L."/>
            <person name="Ma J."/>
        </authorList>
    </citation>
    <scope>NUCLEOTIDE SEQUENCE [LARGE SCALE GENOMIC DNA]</scope>
    <source>
        <strain evidence="5">JCM 15591</strain>
    </source>
</reference>
<dbReference type="InterPro" id="IPR004555">
    <property type="entry name" value="G6PDH_assembly_OpcA"/>
</dbReference>
<evidence type="ECO:0000313" key="4">
    <source>
        <dbReference type="EMBL" id="GAA1752450.1"/>
    </source>
</evidence>
<gene>
    <name evidence="4" type="primary">opcA</name>
    <name evidence="4" type="ORF">GCM10009810_10630</name>
</gene>
<proteinExistence type="predicted"/>
<evidence type="ECO:0000259" key="2">
    <source>
        <dbReference type="Pfam" id="PF10128"/>
    </source>
</evidence>
<dbReference type="PANTHER" id="PTHR38658:SF1">
    <property type="entry name" value="OXPP CYCLE PROTEIN OPCA-RELATED"/>
    <property type="match status" value="1"/>
</dbReference>
<protein>
    <submittedName>
        <fullName evidence="4">Glucose-6-phosphate dehydrogenase assembly protein OpcA</fullName>
    </submittedName>
</protein>
<dbReference type="InterPro" id="IPR046801">
    <property type="entry name" value="OpcA_G6PD_N"/>
</dbReference>
<accession>A0ABP4WKR2</accession>
<feature type="region of interest" description="Disordered" evidence="1">
    <location>
        <begin position="367"/>
        <end position="395"/>
    </location>
</feature>
<comment type="caution">
    <text evidence="4">The sequence shown here is derived from an EMBL/GenBank/DDBJ whole genome shotgun (WGS) entry which is preliminary data.</text>
</comment>
<dbReference type="Proteomes" id="UP001501475">
    <property type="component" value="Unassembled WGS sequence"/>
</dbReference>
<dbReference type="Pfam" id="PF10128">
    <property type="entry name" value="OpcA_G6PD_assem"/>
    <property type="match status" value="1"/>
</dbReference>
<dbReference type="EMBL" id="BAAAPN010000028">
    <property type="protein sequence ID" value="GAA1752450.1"/>
    <property type="molecule type" value="Genomic_DNA"/>
</dbReference>
<evidence type="ECO:0000259" key="3">
    <source>
        <dbReference type="Pfam" id="PF20171"/>
    </source>
</evidence>